<dbReference type="CDD" id="cd00190">
    <property type="entry name" value="Tryp_SPc"/>
    <property type="match status" value="1"/>
</dbReference>
<proteinExistence type="predicted"/>
<sequence length="470" mass="53666">MTRKSSYKIAEHEKSLNRVDVFRSIQTPNRVLTEAQLTNNPDYTGGNYAFENPSFITSNLNINKNKKRPGVWTIPDPDVNSIDSRERKKYLKQSEPKSIKKSKRPIIIASIICLVILILVLIAVAIFLGIFLSTQKTSRCLPECTDNRYCLESKSNNTNPLCTCKPGFVDDDQNKCSKSICFSDYVPFSYVNTIPDSSSKPVEYSSKFTRPYCCQVENQLTDSCCGVARKSKELMRSVRIIGGETIEEGIFPWIVFVAQVYRENPNSPLKLIKNCSGSLINKNYVVTAAHCMHFESSYNTEFPNIERVVRVFFGFVDKTNIELYDEINQRRVSKVIVHPNFVLNTLQNDIALLKLDKPVPRDYLVDYLCLFHYDQTDNLLGSNKLYTAGWGNTEKYGSNYPDKLNYVDVRIFPIDDCKYMYPPDYDYLFNENINVCAGYEAQVGKDSCNQDSGGPLMAELNGQWFLYGKN</sequence>
<dbReference type="PROSITE" id="PS50240">
    <property type="entry name" value="TRYPSIN_DOM"/>
    <property type="match status" value="1"/>
</dbReference>
<dbReference type="STRING" id="10195.A0A3M7RR71"/>
<keyword evidence="2" id="KW-1133">Transmembrane helix</keyword>
<accession>A0A3M7RR71</accession>
<keyword evidence="4" id="KW-0645">Protease</keyword>
<feature type="transmembrane region" description="Helical" evidence="2">
    <location>
        <begin position="106"/>
        <end position="132"/>
    </location>
</feature>
<comment type="caution">
    <text evidence="4">The sequence shown here is derived from an EMBL/GenBank/DDBJ whole genome shotgun (WGS) entry which is preliminary data.</text>
</comment>
<keyword evidence="2" id="KW-0812">Transmembrane</keyword>
<evidence type="ECO:0000259" key="3">
    <source>
        <dbReference type="PROSITE" id="PS50240"/>
    </source>
</evidence>
<dbReference type="InterPro" id="IPR001254">
    <property type="entry name" value="Trypsin_dom"/>
</dbReference>
<dbReference type="InterPro" id="IPR018114">
    <property type="entry name" value="TRYPSIN_HIS"/>
</dbReference>
<dbReference type="Proteomes" id="UP000276133">
    <property type="component" value="Unassembled WGS sequence"/>
</dbReference>
<dbReference type="SUPFAM" id="SSF50494">
    <property type="entry name" value="Trypsin-like serine proteases"/>
    <property type="match status" value="1"/>
</dbReference>
<dbReference type="InterPro" id="IPR001314">
    <property type="entry name" value="Peptidase_S1A"/>
</dbReference>
<dbReference type="FunFam" id="2.40.10.10:FF:000068">
    <property type="entry name" value="transmembrane protease serine 2"/>
    <property type="match status" value="1"/>
</dbReference>
<organism evidence="4 5">
    <name type="scientific">Brachionus plicatilis</name>
    <name type="common">Marine rotifer</name>
    <name type="synonym">Brachionus muelleri</name>
    <dbReference type="NCBI Taxonomy" id="10195"/>
    <lineage>
        <taxon>Eukaryota</taxon>
        <taxon>Metazoa</taxon>
        <taxon>Spiralia</taxon>
        <taxon>Gnathifera</taxon>
        <taxon>Rotifera</taxon>
        <taxon>Eurotatoria</taxon>
        <taxon>Monogononta</taxon>
        <taxon>Pseudotrocha</taxon>
        <taxon>Ploima</taxon>
        <taxon>Brachionidae</taxon>
        <taxon>Brachionus</taxon>
    </lineage>
</organism>
<evidence type="ECO:0000313" key="5">
    <source>
        <dbReference type="Proteomes" id="UP000276133"/>
    </source>
</evidence>
<dbReference type="PANTHER" id="PTHR24252:SF7">
    <property type="entry name" value="HYALIN"/>
    <property type="match status" value="1"/>
</dbReference>
<dbReference type="Pfam" id="PF00089">
    <property type="entry name" value="Trypsin"/>
    <property type="match status" value="1"/>
</dbReference>
<keyword evidence="1" id="KW-1015">Disulfide bond</keyword>
<keyword evidence="5" id="KW-1185">Reference proteome</keyword>
<evidence type="ECO:0000256" key="2">
    <source>
        <dbReference type="SAM" id="Phobius"/>
    </source>
</evidence>
<name>A0A3M7RR71_BRAPC</name>
<keyword evidence="2" id="KW-0472">Membrane</keyword>
<dbReference type="InterPro" id="IPR009003">
    <property type="entry name" value="Peptidase_S1_PA"/>
</dbReference>
<dbReference type="PANTHER" id="PTHR24252">
    <property type="entry name" value="ACROSIN-RELATED"/>
    <property type="match status" value="1"/>
</dbReference>
<dbReference type="EMBL" id="REGN01002807">
    <property type="protein sequence ID" value="RNA26073.1"/>
    <property type="molecule type" value="Genomic_DNA"/>
</dbReference>
<dbReference type="SMART" id="SM00020">
    <property type="entry name" value="Tryp_SPc"/>
    <property type="match status" value="1"/>
</dbReference>
<dbReference type="PROSITE" id="PS00134">
    <property type="entry name" value="TRYPSIN_HIS"/>
    <property type="match status" value="1"/>
</dbReference>
<evidence type="ECO:0000313" key="4">
    <source>
        <dbReference type="EMBL" id="RNA26073.1"/>
    </source>
</evidence>
<evidence type="ECO:0000256" key="1">
    <source>
        <dbReference type="ARBA" id="ARBA00023157"/>
    </source>
</evidence>
<dbReference type="Gene3D" id="2.40.10.10">
    <property type="entry name" value="Trypsin-like serine proteases"/>
    <property type="match status" value="1"/>
</dbReference>
<keyword evidence="4" id="KW-0378">Hydrolase</keyword>
<dbReference type="InterPro" id="IPR043504">
    <property type="entry name" value="Peptidase_S1_PA_chymotrypsin"/>
</dbReference>
<dbReference type="OrthoDB" id="547031at2759"/>
<dbReference type="GO" id="GO:0006508">
    <property type="term" value="P:proteolysis"/>
    <property type="evidence" value="ECO:0007669"/>
    <property type="project" value="UniProtKB-KW"/>
</dbReference>
<gene>
    <name evidence="4" type="ORF">BpHYR1_018994</name>
</gene>
<dbReference type="GO" id="GO:0004252">
    <property type="term" value="F:serine-type endopeptidase activity"/>
    <property type="evidence" value="ECO:0007669"/>
    <property type="project" value="InterPro"/>
</dbReference>
<reference evidence="4 5" key="1">
    <citation type="journal article" date="2018" name="Sci. Rep.">
        <title>Genomic signatures of local adaptation to the degree of environmental predictability in rotifers.</title>
        <authorList>
            <person name="Franch-Gras L."/>
            <person name="Hahn C."/>
            <person name="Garcia-Roger E.M."/>
            <person name="Carmona M.J."/>
            <person name="Serra M."/>
            <person name="Gomez A."/>
        </authorList>
    </citation>
    <scope>NUCLEOTIDE SEQUENCE [LARGE SCALE GENOMIC DNA]</scope>
    <source>
        <strain evidence="4">HYR1</strain>
    </source>
</reference>
<dbReference type="AlphaFoldDB" id="A0A3M7RR71"/>
<protein>
    <submittedName>
        <fullName evidence="4">Serine protease 33-like</fullName>
    </submittedName>
</protein>
<dbReference type="PRINTS" id="PR00722">
    <property type="entry name" value="CHYMOTRYPSIN"/>
</dbReference>
<feature type="domain" description="Peptidase S1" evidence="3">
    <location>
        <begin position="240"/>
        <end position="470"/>
    </location>
</feature>